<dbReference type="KEGG" id="osg:BST96_18250"/>
<accession>A0A1X9NFQ1</accession>
<evidence type="ECO:0008006" key="4">
    <source>
        <dbReference type="Google" id="ProtNLM"/>
    </source>
</evidence>
<proteinExistence type="inferred from homology"/>
<keyword evidence="3" id="KW-1185">Reference proteome</keyword>
<sequence length="267" mass="28705">MSHQLTIEWTEPQIAVLGFADAERQNQLCWAAIAEIAEALKACREQGARVIILASSLEGHWLEHAWLRDLDNTVAGKDTTAVAGGWFPALDELARPEVITIAAISGDCSGGGAELGWACDFRIAEQQARFAQPEINIHLTTGIGGCSRLSRLAGRTLTNEMVLLGKAASAQRLFDLGAINRVVPKGAALATALDWARQITSKSNAATTGLKTILNASEVLPLDKAMAFEQETFVSLVVSDEARQGMQEAQSNYDQGVSIAELNQYDQ</sequence>
<protein>
    <recommendedName>
        <fullName evidence="4">Enoyl-CoA hydratase</fullName>
    </recommendedName>
</protein>
<dbReference type="GO" id="GO:0003824">
    <property type="term" value="F:catalytic activity"/>
    <property type="evidence" value="ECO:0007669"/>
    <property type="project" value="UniProtKB-ARBA"/>
</dbReference>
<reference evidence="2 3" key="1">
    <citation type="submission" date="2016-11" db="EMBL/GenBank/DDBJ databases">
        <title>Trade-off between light-utilization and light-protection in marine flavobacteria.</title>
        <authorList>
            <person name="Kumagai Y."/>
        </authorList>
    </citation>
    <scope>NUCLEOTIDE SEQUENCE [LARGE SCALE GENOMIC DNA]</scope>
    <source>
        <strain evidence="2 3">NBRC 107125</strain>
    </source>
</reference>
<gene>
    <name evidence="2" type="ORF">BST96_18250</name>
</gene>
<dbReference type="CDD" id="cd06558">
    <property type="entry name" value="crotonase-like"/>
    <property type="match status" value="1"/>
</dbReference>
<dbReference type="Pfam" id="PF00378">
    <property type="entry name" value="ECH_1"/>
    <property type="match status" value="1"/>
</dbReference>
<dbReference type="PANTHER" id="PTHR11941">
    <property type="entry name" value="ENOYL-COA HYDRATASE-RELATED"/>
    <property type="match status" value="1"/>
</dbReference>
<dbReference type="Gene3D" id="3.90.226.10">
    <property type="entry name" value="2-enoyl-CoA Hydratase, Chain A, domain 1"/>
    <property type="match status" value="1"/>
</dbReference>
<dbReference type="STRING" id="716816.BST96_18250"/>
<evidence type="ECO:0000313" key="3">
    <source>
        <dbReference type="Proteomes" id="UP000193450"/>
    </source>
</evidence>
<organism evidence="2 3">
    <name type="scientific">Oceanicoccus sagamiensis</name>
    <dbReference type="NCBI Taxonomy" id="716816"/>
    <lineage>
        <taxon>Bacteria</taxon>
        <taxon>Pseudomonadati</taxon>
        <taxon>Pseudomonadota</taxon>
        <taxon>Gammaproteobacteria</taxon>
        <taxon>Cellvibrionales</taxon>
        <taxon>Spongiibacteraceae</taxon>
        <taxon>Oceanicoccus</taxon>
    </lineage>
</organism>
<dbReference type="OrthoDB" id="9775794at2"/>
<evidence type="ECO:0000313" key="2">
    <source>
        <dbReference type="EMBL" id="ARN75874.1"/>
    </source>
</evidence>
<dbReference type="PANTHER" id="PTHR11941:SF54">
    <property type="entry name" value="ENOYL-COA HYDRATASE, MITOCHONDRIAL"/>
    <property type="match status" value="1"/>
</dbReference>
<dbReference type="Proteomes" id="UP000193450">
    <property type="component" value="Chromosome"/>
</dbReference>
<evidence type="ECO:0000256" key="1">
    <source>
        <dbReference type="ARBA" id="ARBA00005254"/>
    </source>
</evidence>
<dbReference type="InterPro" id="IPR001753">
    <property type="entry name" value="Enoyl-CoA_hydra/iso"/>
</dbReference>
<comment type="similarity">
    <text evidence="1">Belongs to the enoyl-CoA hydratase/isomerase family.</text>
</comment>
<dbReference type="GO" id="GO:0006635">
    <property type="term" value="P:fatty acid beta-oxidation"/>
    <property type="evidence" value="ECO:0007669"/>
    <property type="project" value="TreeGrafter"/>
</dbReference>
<dbReference type="RefSeq" id="WP_085760067.1">
    <property type="nucleotide sequence ID" value="NZ_CP019343.1"/>
</dbReference>
<dbReference type="AlphaFoldDB" id="A0A1X9NFQ1"/>
<dbReference type="EMBL" id="CP019343">
    <property type="protein sequence ID" value="ARN75874.1"/>
    <property type="molecule type" value="Genomic_DNA"/>
</dbReference>
<dbReference type="InterPro" id="IPR029045">
    <property type="entry name" value="ClpP/crotonase-like_dom_sf"/>
</dbReference>
<dbReference type="SUPFAM" id="SSF52096">
    <property type="entry name" value="ClpP/crotonase"/>
    <property type="match status" value="1"/>
</dbReference>
<name>A0A1X9NFQ1_9GAMM</name>